<evidence type="ECO:0000313" key="2">
    <source>
        <dbReference type="Proteomes" id="UP001469553"/>
    </source>
</evidence>
<keyword evidence="2" id="KW-1185">Reference proteome</keyword>
<dbReference type="EMBL" id="JAHRIP010039911">
    <property type="protein sequence ID" value="MEQ2296372.1"/>
    <property type="molecule type" value="Genomic_DNA"/>
</dbReference>
<organism evidence="1 2">
    <name type="scientific">Ameca splendens</name>
    <dbReference type="NCBI Taxonomy" id="208324"/>
    <lineage>
        <taxon>Eukaryota</taxon>
        <taxon>Metazoa</taxon>
        <taxon>Chordata</taxon>
        <taxon>Craniata</taxon>
        <taxon>Vertebrata</taxon>
        <taxon>Euteleostomi</taxon>
        <taxon>Actinopterygii</taxon>
        <taxon>Neopterygii</taxon>
        <taxon>Teleostei</taxon>
        <taxon>Neoteleostei</taxon>
        <taxon>Acanthomorphata</taxon>
        <taxon>Ovalentaria</taxon>
        <taxon>Atherinomorphae</taxon>
        <taxon>Cyprinodontiformes</taxon>
        <taxon>Goodeidae</taxon>
        <taxon>Ameca</taxon>
    </lineage>
</organism>
<sequence length="69" mass="7561">MILHYQKRIGEAAACDINGCGDKRHGRGSNPRSSVYETDALPLGHRACAAPSVSITERKVWHNSNATKR</sequence>
<evidence type="ECO:0000313" key="1">
    <source>
        <dbReference type="EMBL" id="MEQ2296372.1"/>
    </source>
</evidence>
<proteinExistence type="predicted"/>
<accession>A0ABV0YS02</accession>
<reference evidence="1 2" key="1">
    <citation type="submission" date="2021-06" db="EMBL/GenBank/DDBJ databases">
        <authorList>
            <person name="Palmer J.M."/>
        </authorList>
    </citation>
    <scope>NUCLEOTIDE SEQUENCE [LARGE SCALE GENOMIC DNA]</scope>
    <source>
        <strain evidence="1 2">AS_MEX2019</strain>
        <tissue evidence="1">Muscle</tissue>
    </source>
</reference>
<dbReference type="Proteomes" id="UP001469553">
    <property type="component" value="Unassembled WGS sequence"/>
</dbReference>
<gene>
    <name evidence="1" type="ORF">AMECASPLE_024232</name>
</gene>
<comment type="caution">
    <text evidence="1">The sequence shown here is derived from an EMBL/GenBank/DDBJ whole genome shotgun (WGS) entry which is preliminary data.</text>
</comment>
<protein>
    <submittedName>
        <fullName evidence="1">Uncharacterized protein</fullName>
    </submittedName>
</protein>
<name>A0ABV0YS02_9TELE</name>